<keyword evidence="11" id="KW-0175">Coiled coil</keyword>
<dbReference type="InterPro" id="IPR057445">
    <property type="entry name" value="ATM_TPR"/>
</dbReference>
<evidence type="ECO:0000259" key="15">
    <source>
        <dbReference type="PROSITE" id="PS51190"/>
    </source>
</evidence>
<dbReference type="GO" id="GO:0005634">
    <property type="term" value="C:nucleus"/>
    <property type="evidence" value="ECO:0007669"/>
    <property type="project" value="UniProtKB-SubCell"/>
</dbReference>
<reference evidence="16" key="1">
    <citation type="journal article" date="2013" name="Nature">
        <title>Draft genome of the wheat A-genome progenitor Triticum urartu.</title>
        <authorList>
            <person name="Ling H.Q."/>
            <person name="Zhao S."/>
            <person name="Liu D."/>
            <person name="Wang J."/>
            <person name="Sun H."/>
            <person name="Zhang C."/>
            <person name="Fan H."/>
            <person name="Li D."/>
            <person name="Dong L."/>
            <person name="Tao Y."/>
            <person name="Gao C."/>
            <person name="Wu H."/>
            <person name="Li Y."/>
            <person name="Cui Y."/>
            <person name="Guo X."/>
            <person name="Zheng S."/>
            <person name="Wang B."/>
            <person name="Yu K."/>
            <person name="Liang Q."/>
            <person name="Yang W."/>
            <person name="Lou X."/>
            <person name="Chen J."/>
            <person name="Feng M."/>
            <person name="Jian J."/>
            <person name="Zhang X."/>
            <person name="Luo G."/>
            <person name="Jiang Y."/>
            <person name="Liu J."/>
            <person name="Wang Z."/>
            <person name="Sha Y."/>
            <person name="Zhang B."/>
            <person name="Wu H."/>
            <person name="Tang D."/>
            <person name="Shen Q."/>
            <person name="Xue P."/>
            <person name="Zou S."/>
            <person name="Wang X."/>
            <person name="Liu X."/>
            <person name="Wang F."/>
            <person name="Yang Y."/>
            <person name="An X."/>
            <person name="Dong Z."/>
            <person name="Zhang K."/>
            <person name="Zhang X."/>
            <person name="Luo M.C."/>
            <person name="Dvorak J."/>
            <person name="Tong Y."/>
            <person name="Wang J."/>
            <person name="Yang H."/>
            <person name="Li Z."/>
            <person name="Wang D."/>
            <person name="Zhang A."/>
            <person name="Wang J."/>
        </authorList>
    </citation>
    <scope>NUCLEOTIDE SEQUENCE</scope>
</reference>
<dbReference type="SUPFAM" id="SSF48371">
    <property type="entry name" value="ARM repeat"/>
    <property type="match status" value="1"/>
</dbReference>
<evidence type="ECO:0000256" key="10">
    <source>
        <dbReference type="ARBA" id="ARBA00047899"/>
    </source>
</evidence>
<dbReference type="InterPro" id="IPR003151">
    <property type="entry name" value="PIK-rel_kinase_FAT"/>
</dbReference>
<dbReference type="GO" id="GO:0004674">
    <property type="term" value="F:protein serine/threonine kinase activity"/>
    <property type="evidence" value="ECO:0007669"/>
    <property type="project" value="UniProtKB-KW"/>
</dbReference>
<dbReference type="eggNOG" id="KOG0892">
    <property type="taxonomic scope" value="Eukaryota"/>
</dbReference>
<dbReference type="PROSITE" id="PS50290">
    <property type="entry name" value="PI3_4_KINASE_3"/>
    <property type="match status" value="1"/>
</dbReference>
<keyword evidence="5" id="KW-0547">Nucleotide-binding</keyword>
<name>M7Z657_TRIUA</name>
<dbReference type="InterPro" id="IPR018936">
    <property type="entry name" value="PI3/4_kinase_CS"/>
</dbReference>
<dbReference type="Pfam" id="PF02260">
    <property type="entry name" value="FATC"/>
    <property type="match status" value="1"/>
</dbReference>
<evidence type="ECO:0000256" key="7">
    <source>
        <dbReference type="ARBA" id="ARBA00022777"/>
    </source>
</evidence>
<evidence type="ECO:0000256" key="1">
    <source>
        <dbReference type="ARBA" id="ARBA00004123"/>
    </source>
</evidence>
<evidence type="ECO:0000256" key="2">
    <source>
        <dbReference type="ARBA" id="ARBA00012513"/>
    </source>
</evidence>
<dbReference type="PANTHER" id="PTHR37079">
    <property type="entry name" value="SERINE/THREONINE-PROTEIN KINASE ATM"/>
    <property type="match status" value="1"/>
</dbReference>
<dbReference type="Gene3D" id="1.10.1070.11">
    <property type="entry name" value="Phosphatidylinositol 3-/4-kinase, catalytic domain"/>
    <property type="match status" value="1"/>
</dbReference>
<evidence type="ECO:0000256" key="5">
    <source>
        <dbReference type="ARBA" id="ARBA00022741"/>
    </source>
</evidence>
<dbReference type="CDD" id="cd05171">
    <property type="entry name" value="PIKKc_ATM"/>
    <property type="match status" value="1"/>
</dbReference>
<dbReference type="GO" id="GO:0006281">
    <property type="term" value="P:DNA repair"/>
    <property type="evidence" value="ECO:0007669"/>
    <property type="project" value="InterPro"/>
</dbReference>
<dbReference type="EMBL" id="KD170596">
    <property type="protein sequence ID" value="EMS55457.1"/>
    <property type="molecule type" value="Genomic_DNA"/>
</dbReference>
<dbReference type="Pfam" id="PF00454">
    <property type="entry name" value="PI3_PI4_kinase"/>
    <property type="match status" value="1"/>
</dbReference>
<dbReference type="PROSITE" id="PS00916">
    <property type="entry name" value="PI3_4_KINASE_2"/>
    <property type="match status" value="1"/>
</dbReference>
<dbReference type="GO" id="GO:0005524">
    <property type="term" value="F:ATP binding"/>
    <property type="evidence" value="ECO:0007669"/>
    <property type="project" value="UniProtKB-KW"/>
</dbReference>
<dbReference type="Pfam" id="PF25360">
    <property type="entry name" value="TPR_ATM"/>
    <property type="match status" value="1"/>
</dbReference>
<dbReference type="SMART" id="SM00597">
    <property type="entry name" value="ZnF_TTF"/>
    <property type="match status" value="1"/>
</dbReference>
<evidence type="ECO:0000256" key="12">
    <source>
        <dbReference type="SAM" id="MobiDB-lite"/>
    </source>
</evidence>
<dbReference type="InterPro" id="IPR014009">
    <property type="entry name" value="PIK_FAT"/>
</dbReference>
<keyword evidence="3" id="KW-0723">Serine/threonine-protein kinase</keyword>
<keyword evidence="7 16" id="KW-0418">Kinase</keyword>
<feature type="compositionally biased region" description="Polar residues" evidence="12">
    <location>
        <begin position="2010"/>
        <end position="2020"/>
    </location>
</feature>
<dbReference type="SMART" id="SM00146">
    <property type="entry name" value="PI3Kc"/>
    <property type="match status" value="1"/>
</dbReference>
<dbReference type="OMA" id="LYSTWFY"/>
<dbReference type="InterPro" id="IPR036940">
    <property type="entry name" value="PI3/4_kinase_cat_sf"/>
</dbReference>
<evidence type="ECO:0000256" key="9">
    <source>
        <dbReference type="ARBA" id="ARBA00023242"/>
    </source>
</evidence>
<evidence type="ECO:0000256" key="4">
    <source>
        <dbReference type="ARBA" id="ARBA00022679"/>
    </source>
</evidence>
<dbReference type="SUPFAM" id="SSF56112">
    <property type="entry name" value="Protein kinase-like (PK-like)"/>
    <property type="match status" value="1"/>
</dbReference>
<evidence type="ECO:0000259" key="13">
    <source>
        <dbReference type="PROSITE" id="PS50290"/>
    </source>
</evidence>
<dbReference type="InterPro" id="IPR003152">
    <property type="entry name" value="FATC_dom"/>
</dbReference>
<keyword evidence="9" id="KW-0539">Nucleus</keyword>
<dbReference type="InterPro" id="IPR011009">
    <property type="entry name" value="Kinase-like_dom_sf"/>
</dbReference>
<protein>
    <recommendedName>
        <fullName evidence="2">non-specific serine/threonine protein kinase</fullName>
        <ecNumber evidence="2">2.7.11.1</ecNumber>
    </recommendedName>
</protein>
<proteinExistence type="predicted"/>
<comment type="subcellular location">
    <subcellularLocation>
        <location evidence="1">Nucleus</location>
    </subcellularLocation>
</comment>
<sequence length="3043" mass="343106">MQRNDEAVLPPPLVHSAEFEVDIEDEAFHSDAEIESESEDEAASAQHPCARPYNIQRLPPDPGERIPISEYDVDDQDEVQRRYIAKQAVQPYAHNFQVRKIYGKSRHFNFVWFETYKWLEYSVKYEAAFCFVCYLFKGKSNGGPRGDAFVNGGWKNWYKPDALVKHVCGINSIHNKAQEKYNLFVAPQPSIDNIMLWQRTMNHVCGSLIMFSYLLNIVGVSCKRHDMLRDVRAQKVLEALEMGEIESGSGLNQEMGLARPGDTRWGSHFKTIMHIVSMYSTILEVLDAIGKDPSQKIQTNDDRYRREVYLGVIDQTIQELDNQFDEVNTELLICMSALNPLNSFASYDALKAIVSMVGDGFGNQSVQAGISWRRRHPYGELVSSGSAVATTSAPASAQSLEDLEFDGVSGVLPRSDSFNDNGFIFDEPFWRSAKLHISDGVASCSGATWPFLITALAKCVLADIAAKRRGATRSAAAGMLRAAVRCAEDARLSGHSLLLVSVAKQLFSHILEVIKDAPSFQLEYSPILRQLLTVKEYRYQMKPRTYSNLVVLYMKKVATGFDANFSNQASSKEESFRCTWTLHVLLENPPGDYPDTMREESLFITYVKIQLKLARAIPKVLERKNLLGVIMDDLDQNVNTEAGLLWCEASRDAKDVSLRCSLEELMDLSATIFYQDWYHMSSCSQVWISSRQIFVDQLAPSMLSIFEKCFEQGKRHTFSGFTALDYQMSIVEGYWQDIWNSLIHALPLFSPTALVADSALNLLGGMIMRVCSVLHCLLLLKDRVAAINSANASQLFDECKDFSKLLLESESWVIKDELGYSVEALSEISTESSTKVISDKCNRAHLPGHIQQQLLDQLMEFEGFMASNEQLEKVDLCTLVYRCSLLCNLIHCALLSRAIEENSLFLKELFGHVTGIIKYMISMVMKKHEELSHGLTSVGSAFETAGSILSSFQTFLSAPIFRLRSVSNRASSVLIKGVTVLLDELLVEFSQLFSRLSSSANNSDSENTSKMLPISSVNLSEDLNPFVDHKSVVDMDFDMTDSGEVDSITASVSGSIGISSRLLEWKLELVGVISTFFSVSAPHTWEILYNLVEKESDVKVSHAILLNLCQNISASSKSLSSVVHLLFDMREKCASLLLGSADCLTHVHALLRTLMVTRDVGQNTDGKLQAYNEVSNENQDILLDLVTKGTEISITDWFFRIKLIDCITHFIHLFPDGAQDMIGHFLNMLHDTDYRVRLYLARKMVVLFETWEGHDELFRDVCSNIGVKMVQFSSEIPVKSREVLAVGPQSVPVIETVLITLAHLSVHSEEVEFELLLYSLLSGIFTTNELFVGLWKYYRAYSLFMLLLRKLEYALFDSISRKLSYASRSKYLDQLMGPILFRWVACEVSLVSLVKVQEMFGFDTAKPKEFIEHICPWLLSFLILRGDAAGLNWISKCFILHTLLQPLSAVIKGYFVQIFGLCIAAKNGTGPEKDLAETVLYESLLQLGEISEFERDDLIRKHMVSIVGVLLTVSSTARQSELPYFSKEILARTIKQVVDGFMDTADDDSADTVVIDKVNIFRADRVFKFLLAIHQQVTEAGHPRHMSHRLCAIEVLIDVLGHRVVHYSTCFYIICIVGNYIWRQPLQGQCCNILSKLLVAFNANSSTETVAVLGTQLQLLVPKLITCCLPNDQEGGCPNGDLSKVLSLLRQLTVDADPLLYDYIRDLEPLPGLDCLKDIKVFHASLSDSYASRDQFLKFVHRAPHLPAELFLLSSSSVANEASSVLADFISRAGISDAHQVIFDVPNLTQKHSLQLQSGSTSKEDKLCSDYGISDDILLDLLKLLKTYLSDGSVEIIEVTSQTLKGILSTSKGLNSLQCLDSLDRSLLMVHSRGINTQLVEQTLLGMDKYSTVPLEDSDIWQTDGQPYEQWLCTLVSSLISHCDDIILRLCRSLVFLKVEAAELLLASTLVNIAGNVDSNSSICVLISSKVEKIIFCDSNYMMKSVKLFLDALNVVRSFYVTERARASPYNTRASPSPYNTPKDGSRSARSKSRSPAATPSSSWRKVYWLSVDYLVAARAAQRCSCDFATLMYVELWCEEQFNKLDLGPPDFSQQESLPPHIGLLVEAFTHINEPDSIYGITLANEVASQIIRYEHEGNWSSALEYYDLLVRSTPKENLANFAGTVLTGPSVSSKAEENLLNWKMHKGLMSQGLTNQKACLQQDSEFVDIQYEAAWRAGNWDFSFFVPYSSQPSSRSRDYCLFNENLHSCLRALQNGDSEQFQGKLSHSKMDLVLALSNASKESTKYIHSTVLKLQMLDHLSMAWELRWKFCPDQAPKFNVGTEEFSLVPAVPKRNQLELLSKEWNFILCQTERNLDLFEPFLAFRRGLLKILGSEEHLIEHLFQSASALRKGLRFSLAAASLYELKELCCHRDQQTVPSTYFLSKLEEAKLLRAQGQHDMAIGLGKYILKNHTDERNKSDVYRLVGKWLAETRSSNSRTIIEDYLNHSVALDKKYMSRQCRTHFHLAHYTYNLFKSYEERLSSNEWQAALRLRKYKAEKSDYGAKIQELQKQLALDREEAQKIQDDRDEFLSLALEGYQRSLVVGGKYDLQVVQSYKFIPLVYQIASRLGSSKDAQGSTNFQNALASLLKKMAIDHPYHTICQLLALANGDRVKDKQRSRSSFVVDMDKKLAAENLLKELSSFHGALIRQMKQMVEIYIRLAELETRKEDTNKKISLPREFRSICQLELAKVPVVTATIPVDPNCRYEEGTFPHFSGLVDSITIMNGINAPKVIQCIGSDGNRYRQLAKSGNDDLRQDAVVPFTPSAGVVEWVNRTVPLGDYLLDRPVMHHFFIERFLQPADWFQSRLAYTRSVAASSMVGYIVGLGDRHSMNILIDEDTAEVVHIDLGVAFEQGLMLKTPERVPFRLTRDIIDGMGVTGTEGVFKRCCEKTLSVMRENKEALLTIIEVFIHDPLYKWALSPLKALQRQKETEYNDSCLDDSQEAYEGNKDAARAILRVKQKLDGYEDGEMRSVEGQVQQLIQDAVDTDRLCQMFPGWAPWL</sequence>
<keyword evidence="8" id="KW-0067">ATP-binding</keyword>
<dbReference type="EC" id="2.7.11.1" evidence="2"/>
<evidence type="ECO:0000259" key="14">
    <source>
        <dbReference type="PROSITE" id="PS51189"/>
    </source>
</evidence>
<evidence type="ECO:0000256" key="11">
    <source>
        <dbReference type="SAM" id="Coils"/>
    </source>
</evidence>
<dbReference type="Gene3D" id="3.30.1010.10">
    <property type="entry name" value="Phosphatidylinositol 3-kinase Catalytic Subunit, Chain A, domain 4"/>
    <property type="match status" value="1"/>
</dbReference>
<gene>
    <name evidence="16" type="ORF">TRIUR3_17614</name>
</gene>
<dbReference type="InterPro" id="IPR006580">
    <property type="entry name" value="Znf_TTF"/>
</dbReference>
<accession>M7Z657</accession>
<feature type="compositionally biased region" description="Acidic residues" evidence="12">
    <location>
        <begin position="33"/>
        <end position="42"/>
    </location>
</feature>
<dbReference type="PROSITE" id="PS51190">
    <property type="entry name" value="FATC"/>
    <property type="match status" value="1"/>
</dbReference>
<dbReference type="SMART" id="SM01343">
    <property type="entry name" value="FATC"/>
    <property type="match status" value="1"/>
</dbReference>
<keyword evidence="4" id="KW-0808">Transferase</keyword>
<dbReference type="InterPro" id="IPR044107">
    <property type="entry name" value="PIKKc_ATM"/>
</dbReference>
<feature type="domain" description="FAT" evidence="14">
    <location>
        <begin position="2056"/>
        <end position="2651"/>
    </location>
</feature>
<feature type="domain" description="PI3K/PI4K catalytic" evidence="13">
    <location>
        <begin position="2706"/>
        <end position="2999"/>
    </location>
</feature>
<evidence type="ECO:0000313" key="16">
    <source>
        <dbReference type="EMBL" id="EMS55457.1"/>
    </source>
</evidence>
<evidence type="ECO:0000256" key="8">
    <source>
        <dbReference type="ARBA" id="ARBA00022840"/>
    </source>
</evidence>
<dbReference type="FunFam" id="1.10.1070.11:FF:000015">
    <property type="entry name" value="Serine/threonine-protein kinase ATM"/>
    <property type="match status" value="1"/>
</dbReference>
<dbReference type="Pfam" id="PF02259">
    <property type="entry name" value="FAT"/>
    <property type="match status" value="1"/>
</dbReference>
<dbReference type="InterPro" id="IPR038980">
    <property type="entry name" value="ATM_plant"/>
</dbReference>
<keyword evidence="6" id="KW-0227">DNA damage</keyword>
<feature type="region of interest" description="Disordered" evidence="12">
    <location>
        <begin position="29"/>
        <end position="66"/>
    </location>
</feature>
<feature type="region of interest" description="Disordered" evidence="12">
    <location>
        <begin position="2010"/>
        <end position="2040"/>
    </location>
</feature>
<dbReference type="InterPro" id="IPR000403">
    <property type="entry name" value="PI3/4_kinase_cat_dom"/>
</dbReference>
<evidence type="ECO:0000256" key="6">
    <source>
        <dbReference type="ARBA" id="ARBA00022763"/>
    </source>
</evidence>
<evidence type="ECO:0000256" key="3">
    <source>
        <dbReference type="ARBA" id="ARBA00022527"/>
    </source>
</evidence>
<organism evidence="16">
    <name type="scientific">Triticum urartu</name>
    <name type="common">Red wild einkorn</name>
    <name type="synonym">Crithodium urartu</name>
    <dbReference type="NCBI Taxonomy" id="4572"/>
    <lineage>
        <taxon>Eukaryota</taxon>
        <taxon>Viridiplantae</taxon>
        <taxon>Streptophyta</taxon>
        <taxon>Embryophyta</taxon>
        <taxon>Tracheophyta</taxon>
        <taxon>Spermatophyta</taxon>
        <taxon>Magnoliopsida</taxon>
        <taxon>Liliopsida</taxon>
        <taxon>Poales</taxon>
        <taxon>Poaceae</taxon>
        <taxon>BOP clade</taxon>
        <taxon>Pooideae</taxon>
        <taxon>Triticodae</taxon>
        <taxon>Triticeae</taxon>
        <taxon>Triticinae</taxon>
        <taxon>Triticum</taxon>
    </lineage>
</organism>
<feature type="coiled-coil region" evidence="11">
    <location>
        <begin position="2533"/>
        <end position="2567"/>
    </location>
</feature>
<comment type="catalytic activity">
    <reaction evidence="10">
        <text>L-threonyl-[protein] + ATP = O-phospho-L-threonyl-[protein] + ADP + H(+)</text>
        <dbReference type="Rhea" id="RHEA:46608"/>
        <dbReference type="Rhea" id="RHEA-COMP:11060"/>
        <dbReference type="Rhea" id="RHEA-COMP:11605"/>
        <dbReference type="ChEBI" id="CHEBI:15378"/>
        <dbReference type="ChEBI" id="CHEBI:30013"/>
        <dbReference type="ChEBI" id="CHEBI:30616"/>
        <dbReference type="ChEBI" id="CHEBI:61977"/>
        <dbReference type="ChEBI" id="CHEBI:456216"/>
        <dbReference type="EC" id="2.7.11.1"/>
    </reaction>
</comment>
<dbReference type="PROSITE" id="PS51189">
    <property type="entry name" value="FAT"/>
    <property type="match status" value="1"/>
</dbReference>
<feature type="domain" description="FATC" evidence="15">
    <location>
        <begin position="3011"/>
        <end position="3043"/>
    </location>
</feature>
<dbReference type="InterPro" id="IPR016024">
    <property type="entry name" value="ARM-type_fold"/>
</dbReference>
<dbReference type="PANTHER" id="PTHR37079:SF4">
    <property type="entry name" value="SERINE_THREONINE-PROTEIN KINASE ATM"/>
    <property type="match status" value="1"/>
</dbReference>
<dbReference type="STRING" id="4572.M7Z657"/>